<protein>
    <submittedName>
        <fullName evidence="2">Uncharacterized protein</fullName>
    </submittedName>
</protein>
<reference evidence="2" key="1">
    <citation type="submission" date="2018-05" db="EMBL/GenBank/DDBJ databases">
        <title>Draft genome of Mucuna pruriens seed.</title>
        <authorList>
            <person name="Nnadi N.E."/>
            <person name="Vos R."/>
            <person name="Hasami M.H."/>
            <person name="Devisetty U.K."/>
            <person name="Aguiy J.C."/>
        </authorList>
    </citation>
    <scope>NUCLEOTIDE SEQUENCE [LARGE SCALE GENOMIC DNA]</scope>
    <source>
        <strain evidence="2">JCA_2017</strain>
    </source>
</reference>
<evidence type="ECO:0000313" key="2">
    <source>
        <dbReference type="EMBL" id="RDY07138.1"/>
    </source>
</evidence>
<proteinExistence type="predicted"/>
<accession>A0A371HWH8</accession>
<organism evidence="2 3">
    <name type="scientific">Mucuna pruriens</name>
    <name type="common">Velvet bean</name>
    <name type="synonym">Dolichos pruriens</name>
    <dbReference type="NCBI Taxonomy" id="157652"/>
    <lineage>
        <taxon>Eukaryota</taxon>
        <taxon>Viridiplantae</taxon>
        <taxon>Streptophyta</taxon>
        <taxon>Embryophyta</taxon>
        <taxon>Tracheophyta</taxon>
        <taxon>Spermatophyta</taxon>
        <taxon>Magnoliopsida</taxon>
        <taxon>eudicotyledons</taxon>
        <taxon>Gunneridae</taxon>
        <taxon>Pentapetalae</taxon>
        <taxon>rosids</taxon>
        <taxon>fabids</taxon>
        <taxon>Fabales</taxon>
        <taxon>Fabaceae</taxon>
        <taxon>Papilionoideae</taxon>
        <taxon>50 kb inversion clade</taxon>
        <taxon>NPAAA clade</taxon>
        <taxon>indigoferoid/millettioid clade</taxon>
        <taxon>Phaseoleae</taxon>
        <taxon>Mucuna</taxon>
    </lineage>
</organism>
<feature type="non-terminal residue" evidence="2">
    <location>
        <position position="1"/>
    </location>
</feature>
<keyword evidence="1" id="KW-0175">Coiled coil</keyword>
<dbReference type="Proteomes" id="UP000257109">
    <property type="component" value="Unassembled WGS sequence"/>
</dbReference>
<name>A0A371HWH8_MUCPR</name>
<feature type="non-terminal residue" evidence="2">
    <location>
        <position position="78"/>
    </location>
</feature>
<dbReference type="EMBL" id="QJKJ01001541">
    <property type="protein sequence ID" value="RDY07138.1"/>
    <property type="molecule type" value="Genomic_DNA"/>
</dbReference>
<comment type="caution">
    <text evidence="2">The sequence shown here is derived from an EMBL/GenBank/DDBJ whole genome shotgun (WGS) entry which is preliminary data.</text>
</comment>
<dbReference type="AlphaFoldDB" id="A0A371HWH8"/>
<evidence type="ECO:0000256" key="1">
    <source>
        <dbReference type="SAM" id="Coils"/>
    </source>
</evidence>
<keyword evidence="3" id="KW-1185">Reference proteome</keyword>
<evidence type="ECO:0000313" key="3">
    <source>
        <dbReference type="Proteomes" id="UP000257109"/>
    </source>
</evidence>
<feature type="coiled-coil region" evidence="1">
    <location>
        <begin position="32"/>
        <end position="59"/>
    </location>
</feature>
<gene>
    <name evidence="2" type="ORF">CR513_08789</name>
</gene>
<sequence length="78" mass="9470">MVPYEVLYNRNYITPLCWTKVGERPLLRLDLVQETTEKIKMIRDKYENKRRSLEFKKREKVLFRVIPTTNIGRAIKTK</sequence>
<dbReference type="OrthoDB" id="1738613at2759"/>